<dbReference type="EMBL" id="WMEY01000002">
    <property type="protein sequence ID" value="MYL63449.1"/>
    <property type="molecule type" value="Genomic_DNA"/>
</dbReference>
<comment type="caution">
    <text evidence="2">The sequence shown here is derived from an EMBL/GenBank/DDBJ whole genome shotgun (WGS) entry which is preliminary data.</text>
</comment>
<evidence type="ECO:0000313" key="3">
    <source>
        <dbReference type="Proteomes" id="UP000447833"/>
    </source>
</evidence>
<evidence type="ECO:0000313" key="2">
    <source>
        <dbReference type="EMBL" id="MYL63449.1"/>
    </source>
</evidence>
<dbReference type="AlphaFoldDB" id="A0A845EY44"/>
<dbReference type="InterPro" id="IPR026369">
    <property type="entry name" value="CxxC_20_CxxC"/>
</dbReference>
<organism evidence="2 3">
    <name type="scientific">Guptibacillus hwajinpoensis</name>
    <dbReference type="NCBI Taxonomy" id="208199"/>
    <lineage>
        <taxon>Bacteria</taxon>
        <taxon>Bacillati</taxon>
        <taxon>Bacillota</taxon>
        <taxon>Bacilli</taxon>
        <taxon>Bacillales</taxon>
        <taxon>Guptibacillaceae</taxon>
        <taxon>Guptibacillus</taxon>
    </lineage>
</organism>
<name>A0A845EY44_9BACL</name>
<evidence type="ECO:0000256" key="1">
    <source>
        <dbReference type="SAM" id="Phobius"/>
    </source>
</evidence>
<dbReference type="NCBIfam" id="TIGR04104">
    <property type="entry name" value="cxxc_20_cxxc"/>
    <property type="match status" value="1"/>
</dbReference>
<keyword evidence="1" id="KW-0812">Transmembrane</keyword>
<protein>
    <recommendedName>
        <fullName evidence="4">Cxxc_20_cxxc protein</fullName>
    </recommendedName>
</protein>
<feature type="transmembrane region" description="Helical" evidence="1">
    <location>
        <begin position="46"/>
        <end position="63"/>
    </location>
</feature>
<reference evidence="2 3" key="1">
    <citation type="submission" date="2019-11" db="EMBL/GenBank/DDBJ databases">
        <title>Genome sequences of 17 halophilic strains isolated from different environments.</title>
        <authorList>
            <person name="Furrow R.E."/>
        </authorList>
    </citation>
    <scope>NUCLEOTIDE SEQUENCE [LARGE SCALE GENOMIC DNA]</scope>
    <source>
        <strain evidence="2 3">22506_14_FS</strain>
    </source>
</reference>
<feature type="transmembrane region" description="Helical" evidence="1">
    <location>
        <begin position="69"/>
        <end position="88"/>
    </location>
</feature>
<dbReference type="RefSeq" id="WP_160919042.1">
    <property type="nucleotide sequence ID" value="NZ_WMEY01000002.1"/>
</dbReference>
<proteinExistence type="predicted"/>
<accession>A0A845EY44</accession>
<sequence length="104" mass="12119">MPTCDNCHNHWNWKQTVKKTTTLNPVMTCPYCRENQYQTKKSKTRIGFLSTIVLLPLLLQIFVEVPGSFLLSLYPILGIIVILLYPFLIKISSSEEHINFYKDK</sequence>
<gene>
    <name evidence="2" type="ORF">GLW07_08795</name>
</gene>
<evidence type="ECO:0008006" key="4">
    <source>
        <dbReference type="Google" id="ProtNLM"/>
    </source>
</evidence>
<dbReference type="Proteomes" id="UP000447833">
    <property type="component" value="Unassembled WGS sequence"/>
</dbReference>
<keyword evidence="1" id="KW-1133">Transmembrane helix</keyword>
<keyword evidence="1" id="KW-0472">Membrane</keyword>